<dbReference type="SMART" id="SM00382">
    <property type="entry name" value="AAA"/>
    <property type="match status" value="2"/>
</dbReference>
<evidence type="ECO:0000256" key="15">
    <source>
        <dbReference type="ARBA" id="ARBA00022801"/>
    </source>
</evidence>
<reference evidence="26" key="1">
    <citation type="submission" date="2018-06" db="EMBL/GenBank/DDBJ databases">
        <title>Genome assembly of Danube salmon.</title>
        <authorList>
            <person name="Macqueen D.J."/>
            <person name="Gundappa M.K."/>
        </authorList>
    </citation>
    <scope>NUCLEOTIDE SEQUENCE [LARGE SCALE GENOMIC DNA]</scope>
</reference>
<keyword evidence="11" id="KW-0479">Metal-binding</keyword>
<evidence type="ECO:0000259" key="23">
    <source>
        <dbReference type="PROSITE" id="PS50089"/>
    </source>
</evidence>
<keyword evidence="7" id="KW-0963">Cytoplasm</keyword>
<dbReference type="GeneTree" id="ENSGT00630000089884"/>
<evidence type="ECO:0000256" key="10">
    <source>
        <dbReference type="ARBA" id="ARBA00022679"/>
    </source>
</evidence>
<dbReference type="PANTHER" id="PTHR22605:SF21">
    <property type="entry name" value="E3 UBIQUITIN-PROTEIN LIGASE RNF213-BETA"/>
    <property type="match status" value="1"/>
</dbReference>
<keyword evidence="26" id="KW-1185">Reference proteome</keyword>
<evidence type="ECO:0000256" key="13">
    <source>
        <dbReference type="ARBA" id="ARBA00022771"/>
    </source>
</evidence>
<dbReference type="Gene3D" id="3.30.40.10">
    <property type="entry name" value="Zinc/RING finger domain, C3HC4 (zinc finger)"/>
    <property type="match status" value="1"/>
</dbReference>
<keyword evidence="20" id="KW-0511">Multifunctional enzyme</keyword>
<evidence type="ECO:0000256" key="18">
    <source>
        <dbReference type="ARBA" id="ARBA00022859"/>
    </source>
</evidence>
<feature type="domain" description="RING-type" evidence="23">
    <location>
        <begin position="2554"/>
        <end position="2593"/>
    </location>
</feature>
<reference evidence="25" key="3">
    <citation type="submission" date="2025-09" db="UniProtKB">
        <authorList>
            <consortium name="Ensembl"/>
        </authorList>
    </citation>
    <scope>IDENTIFICATION</scope>
</reference>
<keyword evidence="14" id="KW-0833">Ubl conjugation pathway</keyword>
<evidence type="ECO:0000256" key="7">
    <source>
        <dbReference type="ARBA" id="ARBA00022490"/>
    </source>
</evidence>
<evidence type="ECO:0000313" key="26">
    <source>
        <dbReference type="Proteomes" id="UP000314982"/>
    </source>
</evidence>
<accession>A0A4W5MCQ6</accession>
<dbReference type="InterPro" id="IPR003593">
    <property type="entry name" value="AAA+_ATPase"/>
</dbReference>
<dbReference type="FunFam" id="3.40.50.300:FF:000491">
    <property type="entry name" value="E3 ubiquitin-protein ligase RNF213"/>
    <property type="match status" value="1"/>
</dbReference>
<evidence type="ECO:0000256" key="12">
    <source>
        <dbReference type="ARBA" id="ARBA00022741"/>
    </source>
</evidence>
<keyword evidence="16" id="KW-0862">Zinc</keyword>
<dbReference type="FunFam" id="3.40.50.300:FF:000804">
    <property type="entry name" value="E3 ubiquitin-protein ligase RNF213"/>
    <property type="match status" value="1"/>
</dbReference>
<keyword evidence="12" id="KW-0547">Nucleotide-binding</keyword>
<dbReference type="Gene3D" id="3.40.50.300">
    <property type="entry name" value="P-loop containing nucleotide triphosphate hydrolases"/>
    <property type="match status" value="2"/>
</dbReference>
<dbReference type="GO" id="GO:0002376">
    <property type="term" value="P:immune system process"/>
    <property type="evidence" value="ECO:0007669"/>
    <property type="project" value="UniProtKB-KW"/>
</dbReference>
<dbReference type="GO" id="GO:0005811">
    <property type="term" value="C:lipid droplet"/>
    <property type="evidence" value="ECO:0007669"/>
    <property type="project" value="UniProtKB-SubCell"/>
</dbReference>
<dbReference type="InterPro" id="IPR031248">
    <property type="entry name" value="RNF213"/>
</dbReference>
<evidence type="ECO:0000256" key="22">
    <source>
        <dbReference type="PROSITE-ProRule" id="PRU00175"/>
    </source>
</evidence>
<evidence type="ECO:0000256" key="2">
    <source>
        <dbReference type="ARBA" id="ARBA00004502"/>
    </source>
</evidence>
<reference evidence="25" key="2">
    <citation type="submission" date="2025-08" db="UniProtKB">
        <authorList>
            <consortium name="Ensembl"/>
        </authorList>
    </citation>
    <scope>IDENTIFICATION</scope>
</reference>
<comment type="catalytic activity">
    <reaction evidence="21">
        <text>ATP + H2O = ADP + phosphate + H(+)</text>
        <dbReference type="Rhea" id="RHEA:13065"/>
        <dbReference type="ChEBI" id="CHEBI:15377"/>
        <dbReference type="ChEBI" id="CHEBI:15378"/>
        <dbReference type="ChEBI" id="CHEBI:30616"/>
        <dbReference type="ChEBI" id="CHEBI:43474"/>
        <dbReference type="ChEBI" id="CHEBI:456216"/>
    </reaction>
    <physiologicalReaction direction="left-to-right" evidence="21">
        <dbReference type="Rhea" id="RHEA:13066"/>
    </physiologicalReaction>
</comment>
<dbReference type="SUPFAM" id="SSF52540">
    <property type="entry name" value="P-loop containing nucleoside triphosphate hydrolases"/>
    <property type="match status" value="2"/>
</dbReference>
<dbReference type="Ensembl" id="ENSHHUT00000037627.1">
    <property type="protein sequence ID" value="ENSHHUP00000036187.1"/>
    <property type="gene ID" value="ENSHHUG00000022721.1"/>
</dbReference>
<protein>
    <recommendedName>
        <fullName evidence="6">RING-type E3 ubiquitin transferase</fullName>
        <ecNumber evidence="6">2.3.2.27</ecNumber>
    </recommendedName>
</protein>
<sequence length="3342" mass="378456">GEVIRGCQSALASLVEALCLGHVPVGHLQTTLKHREQFKQIYRQCKCHHISQYMDLGDGNVLNIMIQHVYLFSPASEISTLEDEHRADLKTVSLNRLVVVQPCWDEQQTSPGLVLWYSANQGVLEMAREMHELGGSNLLLRSWVEGSLEVANEDLTRPIPVPMTLTQVCDIIWKPRLSGFCQLGLRIAMSNATFEEIDQALNASGDQGEGVQMRRELGLMSGRLQGYQELEQGWVEVRLGQIQEYRQVHQAVASASAVLRIAERMDLRGDFSEIRSLTQLEDDSFKRRVLGSLSDDLIRAKQQLSMVTAQHTAFSSFTVYFHLTDMSDVKVFVDLASISAGENDTEIDQVACFHDAVMGYGPLLYSLSTRAGFEEFMISAKQVWDTLQRDKRLPAKLRDSSRLLGWLKGLRETHGSVEQSSLSLASAINAQGVYQVGWSETHTDRVSGMKDHEVKSYNLEELLELQNKLMLMSSKGEHGKEQVNRFTQVFEGVQRLGCILLQMQSSGNMLFREWRSQVQCSQNKQPCIRVTFSSLRGKEMMYSGEVTEQLLTLCRSMETCHKEWCAFISEKRSQFHTLNHYTSEQVVYLCRWIYSVCERRACVPQQVWHLLSPIKAGCTLNDVREAFAMVTEVLSGTLSGLEDLWRRFKEDMPKYLTQHVDIATLARFLSCLSEMNQQHVKRKLPPALQEGKPNLVLCPATEVLSTTLSFYMESPEQPLPSTDEVLVCREDTTEEQVEIFLSRALGRGDGAVGSQQKIYTLVNPGLLGYDVSVAVGELFEDLERSAGPHYRLVMTSPVMHQHRYVPSFFSNHKVQAGVGITAENARRYLHRHFTVPFQHSSVSLIYPDKLSVWVVSSTRPAVGKSLYVDRLFEKFLQTSTKAQHVRIRLIEPRVDLDSFIETLSERLAPLREQDPVLLHIDTAAVNAGLEEFLFHLLVLGCLSDNKGMLWRRNVAHLIAVEVLRPYPTLQNQPHTKEVGLTTTMRVGLLDILPTIQCRPPKEVKKLLLTNRRTLDPLMDEQEFASGGIQRPYQFLKRFNRNENLDPFYHQEGSREGNPIDCLHHLLANCGLKDPSWAELKNFTWFLNLQLKDCEKSVFCDPDFLAEHLQGFKGFIVKFMIRMARDFASPSMDISDQSPSLLLDDNQGDDLLARLTIRKRWECESHPYIFFNADHFSMSFLGFHVMRSPGGNTLNAVDPQSHTVLMGDVMTHELLQGLQRQGISLTEDFDGLPRADKIKRISRVVGAKKGMMKGTFDPDPTYELTADNVMKMLAIHMRFRCGIPVIIMGETGCGKTRLVRFLCDLQREDREVENMKLVKVHGGTTAEMIYRKVREAEIQAEINLKAHKLDTVLFFDEANTTESIFAIKEVLCDRTVQGQPLKVNTGLKIIAACNPYRRHSPEMVERLERAGLGYRVKAGETEDRLGKVPLRQLVYRVHPLPPSMAPLVWDFGQLSNSTELSYIRQIVKKQAKDHDLPVACGNVISGVLAASQSYMRNRKNECSFVSLRDVERSIKVLVWFYHHSNDLFLDSNDSSIQRTLKCLVLAVGVCYYPSLVSKKQYLSAISQHFPEPLNTPESLQQVISSCQDFFLKNIETRETVAKNIALKENVFLMVVCIELRIPLFLVGKPGSSKSLAKTVVADAMQGQASHCRLFQKLKQVHMVSFQCSPHSSPEGIIGTFRNCARFQKDKNMDEYVSVVVLDEIGLAEDSPQMPLKTLHPLLEDGCIDNDRPDPYMKVGFVGISNWALDPAKMNRGIFVSRGDPSEDELVETAKGICSSSNPILLKIKHLFPLLAKAFLNICKETAKNQFFGLRDYYSLVKMIFATVKCSDKEPNDRQLAEAILRNFSGQPEDFDPVIFFQDVSQNLREVPRPSTLQMVEQNLARDNNQESRYLLLLTTNNAALHILQQQVFAKADYASPEIVFGSGFPKDQEYAQICRNVNRVKTCMETGRTVILLNLQNLYESLYDALNQYYVYLCGQQYVDLGLGSHRVKCRVHRDFRLVVVEDQMKVYTQFPVPLINRLEKHRVDRSTDLTPWQHRVLAKLKEWMQDFSGTAVSEDFQLSDVFVGFHGDACASALLQALESREHQRDQTDEEEKVFESAKGFLLNCATPDSVLRLKYTDLGNQEKERLQKMYFHHQHNHSLRDFMKSHLNKSENSSKFIEVTTFSSLLTKSDIRGLAHALGLHTQTFLLLSLHQFDTEVSFCSKIRGFLQDAGPSIRILVVQMNIEDSHCSDELIASAKYCTLNYLITLESDQSCCYVVFITKLSRIQSGGSQYIGFQGGGWLSMHIDDLRDTEDMSLNLLIFCGMPISKLVPPAQSGIETCESVNVQAETTHLHSLSLVRSCIQKAVGLLRDLNDMTSRSMQRMNILLGLLGEKHGEMGALFQNVLLGRLAGTLAQREELVHNPGEWVNREAKKRQALQEGGTLRHTLWRCLQSTLTPVLAFMVEVLDRDANLDLLISAGLSQALIQLWLDILEDRQILDLTPPQNSRYPVQIVQFLSTATSSKLGSLIGKLSDQEHLDLAQRYLRDFLLLSFKIKSEDELRVRLFGINCPVCLSEFKEPSTLPCGHVFCLSCLQNSLQTDRHYCPKCREDLPPNFQPSVSKTIKSALQQHAEIRGCCNSFFLEVVSRFCLSDGESPREGVVELLFSLLVSAQGANSSHCICLSFEQVKGHIQNYLQSLEKNILEREDHTELYLLFVNYTAGGAGDDVEAQYLSQVKAVCEYGGNDWFRVFLLRAVNRQAGTDCVLALMHRFSPWGWAFPSEVLRLQRLIPAEVDRFLCCGPSYQALRDGVAQALLDDHTDPLRTTLQVRVLSTHPWNIEICTVSICWQMYSRGIAFDIIACWNAVVLNSLTILIAVCANGHACFVGECGKPVAKSKCLDCGVPVGGEGHKPIDGFTLTSSSWNRHHKQHVLGSTLITSGQNLKELSSVEMGIKPLCRLISQMIHPDVRDVLGFLWSHLEKDMEVLGRTLDQNMDNTAVIIHLVLQACLEFTAGNNTRPDLSSRRGREQWEKLVCDAVINPIIQHLRRKLAEAQDSISGDDRLGGSPLMRLFCADPRSMLPLLPLLPSLSDCPTHHSSFWSLSETLTVEHFSQRVDQEQGRNSVPLLKLFLKKVTGNETLHHLPELAALQADLSRMFPLTAEMTNQSIAQVLQHIPTGMWELLFRMKVFMNVWNCLRMDVANNGMYRKYIYSPLYTNHCFSSGEFLSPCRRGPGSCLQILVQFLLETHNSLVREVRRLSHHDNSAYSVPLEGVSVTQLTLCHPERELLPLVLSHCHYTLRTRRETDSCYNLMDIQAQLARRFLAGKPSIQAVRDKTLRYHIDTIIVPKKRPYFAIVIL</sequence>
<dbReference type="GO" id="GO:0002040">
    <property type="term" value="P:sprouting angiogenesis"/>
    <property type="evidence" value="ECO:0007669"/>
    <property type="project" value="TreeGrafter"/>
</dbReference>
<keyword evidence="17" id="KW-0067">ATP-binding</keyword>
<dbReference type="GO" id="GO:0005524">
    <property type="term" value="F:ATP binding"/>
    <property type="evidence" value="ECO:0007669"/>
    <property type="project" value="UniProtKB-KW"/>
</dbReference>
<dbReference type="InterPro" id="IPR001841">
    <property type="entry name" value="Znf_RING"/>
</dbReference>
<dbReference type="InterPro" id="IPR017907">
    <property type="entry name" value="Znf_RING_CS"/>
</dbReference>
<evidence type="ECO:0000256" key="8">
    <source>
        <dbReference type="ARBA" id="ARBA00022657"/>
    </source>
</evidence>
<comment type="pathway">
    <text evidence="4">Protein modification; protein ubiquitination.</text>
</comment>
<evidence type="ECO:0000256" key="14">
    <source>
        <dbReference type="ARBA" id="ARBA00022786"/>
    </source>
</evidence>
<dbReference type="Pfam" id="PF13445">
    <property type="entry name" value="zf-RING_UBOX"/>
    <property type="match status" value="1"/>
</dbReference>
<dbReference type="PANTHER" id="PTHR22605">
    <property type="entry name" value="RZ-TYPE DOMAIN-CONTAINING PROTEIN"/>
    <property type="match status" value="1"/>
</dbReference>
<evidence type="ECO:0000256" key="5">
    <source>
        <dbReference type="ARBA" id="ARBA00006914"/>
    </source>
</evidence>
<organism evidence="25 26">
    <name type="scientific">Hucho hucho</name>
    <name type="common">huchen</name>
    <dbReference type="NCBI Taxonomy" id="62062"/>
    <lineage>
        <taxon>Eukaryota</taxon>
        <taxon>Metazoa</taxon>
        <taxon>Chordata</taxon>
        <taxon>Craniata</taxon>
        <taxon>Vertebrata</taxon>
        <taxon>Euteleostomi</taxon>
        <taxon>Actinopterygii</taxon>
        <taxon>Neopterygii</taxon>
        <taxon>Teleostei</taxon>
        <taxon>Protacanthopterygii</taxon>
        <taxon>Salmoniformes</taxon>
        <taxon>Salmonidae</taxon>
        <taxon>Salmoninae</taxon>
        <taxon>Hucho</taxon>
    </lineage>
</organism>
<dbReference type="PROSITE" id="PS50089">
    <property type="entry name" value="ZF_RING_2"/>
    <property type="match status" value="1"/>
</dbReference>
<dbReference type="GO" id="GO:0008270">
    <property type="term" value="F:zinc ion binding"/>
    <property type="evidence" value="ECO:0007669"/>
    <property type="project" value="UniProtKB-KW"/>
</dbReference>
<dbReference type="InterPro" id="IPR027370">
    <property type="entry name" value="Znf-RING_euk"/>
</dbReference>
<keyword evidence="13 22" id="KW-0863">Zinc-finger</keyword>
<evidence type="ECO:0000313" key="25">
    <source>
        <dbReference type="Ensembl" id="ENSHHUP00000036187.1"/>
    </source>
</evidence>
<evidence type="ECO:0000256" key="20">
    <source>
        <dbReference type="ARBA" id="ARBA00023268"/>
    </source>
</evidence>
<evidence type="ECO:0000256" key="17">
    <source>
        <dbReference type="ARBA" id="ARBA00022840"/>
    </source>
</evidence>
<evidence type="ECO:0000259" key="24">
    <source>
        <dbReference type="PROSITE" id="PS51981"/>
    </source>
</evidence>
<evidence type="ECO:0000256" key="6">
    <source>
        <dbReference type="ARBA" id="ARBA00012483"/>
    </source>
</evidence>
<dbReference type="SUPFAM" id="SSF57850">
    <property type="entry name" value="RING/U-box"/>
    <property type="match status" value="1"/>
</dbReference>
<keyword evidence="8" id="KW-0037">Angiogenesis</keyword>
<keyword evidence="15" id="KW-0378">Hydrolase</keyword>
<dbReference type="Pfam" id="PF20173">
    <property type="entry name" value="ZnF_RZ-type"/>
    <property type="match status" value="1"/>
</dbReference>
<evidence type="ECO:0000256" key="4">
    <source>
        <dbReference type="ARBA" id="ARBA00004906"/>
    </source>
</evidence>
<dbReference type="GO" id="GO:0016887">
    <property type="term" value="F:ATP hydrolysis activity"/>
    <property type="evidence" value="ECO:0007669"/>
    <property type="project" value="InterPro"/>
</dbReference>
<dbReference type="InterPro" id="IPR027417">
    <property type="entry name" value="P-loop_NTPase"/>
</dbReference>
<dbReference type="PROSITE" id="PS00518">
    <property type="entry name" value="ZF_RING_1"/>
    <property type="match status" value="1"/>
</dbReference>
<dbReference type="EC" id="2.3.2.27" evidence="6"/>
<keyword evidence="18" id="KW-0391">Immunity</keyword>
<dbReference type="GO" id="GO:0006629">
    <property type="term" value="P:lipid metabolic process"/>
    <property type="evidence" value="ECO:0007669"/>
    <property type="project" value="UniProtKB-KW"/>
</dbReference>
<keyword evidence="9" id="KW-0551">Lipid droplet</keyword>
<dbReference type="PROSITE" id="PS51981">
    <property type="entry name" value="ZF_RZ"/>
    <property type="match status" value="1"/>
</dbReference>
<dbReference type="GO" id="GO:0005829">
    <property type="term" value="C:cytosol"/>
    <property type="evidence" value="ECO:0007669"/>
    <property type="project" value="UniProtKB-SubCell"/>
</dbReference>
<proteinExistence type="inferred from homology"/>
<dbReference type="Proteomes" id="UP000314982">
    <property type="component" value="Unassembled WGS sequence"/>
</dbReference>
<dbReference type="GO" id="GO:0006511">
    <property type="term" value="P:ubiquitin-dependent protein catabolic process"/>
    <property type="evidence" value="ECO:0007669"/>
    <property type="project" value="TreeGrafter"/>
</dbReference>
<evidence type="ECO:0000256" key="21">
    <source>
        <dbReference type="ARBA" id="ARBA00048778"/>
    </source>
</evidence>
<keyword evidence="19" id="KW-0443">Lipid metabolism</keyword>
<evidence type="ECO:0000256" key="1">
    <source>
        <dbReference type="ARBA" id="ARBA00000900"/>
    </source>
</evidence>
<comment type="catalytic activity">
    <reaction evidence="1">
        <text>S-ubiquitinyl-[E2 ubiquitin-conjugating enzyme]-L-cysteine + [acceptor protein]-L-lysine = [E2 ubiquitin-conjugating enzyme]-L-cysteine + N(6)-ubiquitinyl-[acceptor protein]-L-lysine.</text>
        <dbReference type="EC" id="2.3.2.27"/>
    </reaction>
</comment>
<keyword evidence="10" id="KW-0808">Transferase</keyword>
<dbReference type="GO" id="GO:0005730">
    <property type="term" value="C:nucleolus"/>
    <property type="evidence" value="ECO:0007669"/>
    <property type="project" value="TreeGrafter"/>
</dbReference>
<dbReference type="SMART" id="SM00184">
    <property type="entry name" value="RING"/>
    <property type="match status" value="1"/>
</dbReference>
<dbReference type="GO" id="GO:2000051">
    <property type="term" value="P:negative regulation of non-canonical Wnt signaling pathway"/>
    <property type="evidence" value="ECO:0007669"/>
    <property type="project" value="TreeGrafter"/>
</dbReference>
<comment type="subcellular location">
    <subcellularLocation>
        <location evidence="3">Cytoplasm</location>
        <location evidence="3">Cytosol</location>
    </subcellularLocation>
    <subcellularLocation>
        <location evidence="2">Lipid droplet</location>
    </subcellularLocation>
</comment>
<feature type="domain" description="RZ-type" evidence="24">
    <location>
        <begin position="2835"/>
        <end position="2912"/>
    </location>
</feature>
<dbReference type="STRING" id="62062.ENSHHUP00000036187"/>
<evidence type="ECO:0000256" key="19">
    <source>
        <dbReference type="ARBA" id="ARBA00023098"/>
    </source>
</evidence>
<evidence type="ECO:0000256" key="11">
    <source>
        <dbReference type="ARBA" id="ARBA00022723"/>
    </source>
</evidence>
<dbReference type="GO" id="GO:0016020">
    <property type="term" value="C:membrane"/>
    <property type="evidence" value="ECO:0007669"/>
    <property type="project" value="TreeGrafter"/>
</dbReference>
<dbReference type="InterPro" id="IPR013083">
    <property type="entry name" value="Znf_RING/FYVE/PHD"/>
</dbReference>
<comment type="similarity">
    <text evidence="5">Belongs to the AAA ATPase family.</text>
</comment>
<evidence type="ECO:0000256" key="3">
    <source>
        <dbReference type="ARBA" id="ARBA00004514"/>
    </source>
</evidence>
<dbReference type="GO" id="GO:0061630">
    <property type="term" value="F:ubiquitin protein ligase activity"/>
    <property type="evidence" value="ECO:0007669"/>
    <property type="project" value="UniProtKB-EC"/>
</dbReference>
<evidence type="ECO:0000256" key="16">
    <source>
        <dbReference type="ARBA" id="ARBA00022833"/>
    </source>
</evidence>
<evidence type="ECO:0000256" key="9">
    <source>
        <dbReference type="ARBA" id="ARBA00022677"/>
    </source>
</evidence>
<dbReference type="InterPro" id="IPR046439">
    <property type="entry name" value="ZF_RZ_dom"/>
</dbReference>
<name>A0A4W5MCQ6_9TELE</name>
<dbReference type="CDD" id="cd00009">
    <property type="entry name" value="AAA"/>
    <property type="match status" value="1"/>
</dbReference>